<reference evidence="7 8" key="1">
    <citation type="submission" date="2019-06" db="EMBL/GenBank/DDBJ databases">
        <title>Aeromicrobium sp. nov., isolated from a maize field.</title>
        <authorList>
            <person name="Lin S.-Y."/>
            <person name="Tsai C.-F."/>
            <person name="Young C.-C."/>
        </authorList>
    </citation>
    <scope>NUCLEOTIDE SEQUENCE [LARGE SCALE GENOMIC DNA]</scope>
    <source>
        <strain evidence="7 8">CC-CFT486</strain>
    </source>
</reference>
<evidence type="ECO:0000259" key="6">
    <source>
        <dbReference type="Pfam" id="PF17954"/>
    </source>
</evidence>
<dbReference type="PIRSF" id="PIRSF006232">
    <property type="entry name" value="Pirin"/>
    <property type="match status" value="1"/>
</dbReference>
<dbReference type="RefSeq" id="WP_147684906.1">
    <property type="nucleotide sequence ID" value="NZ_VDUX01000002.1"/>
</dbReference>
<dbReference type="InterPro" id="IPR012093">
    <property type="entry name" value="Pirin"/>
</dbReference>
<dbReference type="PANTHER" id="PTHR43212">
    <property type="entry name" value="QUERCETIN 2,3-DIOXYGENASE"/>
    <property type="match status" value="1"/>
</dbReference>
<dbReference type="InterPro" id="IPR014710">
    <property type="entry name" value="RmlC-like_jellyroll"/>
</dbReference>
<dbReference type="InterPro" id="IPR041602">
    <property type="entry name" value="Quercetinase_C"/>
</dbReference>
<feature type="domain" description="Quercetin 2,3-dioxygenase C-terminal cupin" evidence="6">
    <location>
        <begin position="145"/>
        <end position="214"/>
    </location>
</feature>
<dbReference type="PANTHER" id="PTHR43212:SF3">
    <property type="entry name" value="QUERCETIN 2,3-DIOXYGENASE"/>
    <property type="match status" value="1"/>
</dbReference>
<comment type="cofactor">
    <cofactor evidence="2">
        <name>Fe cation</name>
        <dbReference type="ChEBI" id="CHEBI:24875"/>
    </cofactor>
    <text evidence="2">Binds 1 Fe cation per subunit.</text>
</comment>
<dbReference type="OrthoDB" id="321327at2"/>
<feature type="binding site" evidence="2">
    <location>
        <position position="57"/>
    </location>
    <ligand>
        <name>Fe cation</name>
        <dbReference type="ChEBI" id="CHEBI:24875"/>
    </ligand>
</feature>
<evidence type="ECO:0000313" key="8">
    <source>
        <dbReference type="Proteomes" id="UP000321571"/>
    </source>
</evidence>
<dbReference type="Pfam" id="PF02678">
    <property type="entry name" value="Pirin"/>
    <property type="match status" value="1"/>
</dbReference>
<dbReference type="Proteomes" id="UP000321571">
    <property type="component" value="Unassembled WGS sequence"/>
</dbReference>
<evidence type="ECO:0000259" key="5">
    <source>
        <dbReference type="Pfam" id="PF02678"/>
    </source>
</evidence>
<dbReference type="InterPro" id="IPR003829">
    <property type="entry name" value="Pirin_N_dom"/>
</dbReference>
<evidence type="ECO:0000256" key="2">
    <source>
        <dbReference type="PIRSR" id="PIRSR006232-1"/>
    </source>
</evidence>
<keyword evidence="8" id="KW-1185">Reference proteome</keyword>
<name>A0A5C8NMM1_9ACTN</name>
<dbReference type="InterPro" id="IPR011051">
    <property type="entry name" value="RmlC_Cupin_sf"/>
</dbReference>
<evidence type="ECO:0000313" key="7">
    <source>
        <dbReference type="EMBL" id="TXL62330.1"/>
    </source>
</evidence>
<dbReference type="AlphaFoldDB" id="A0A5C8NMM1"/>
<feature type="binding site" evidence="2">
    <location>
        <position position="103"/>
    </location>
    <ligand>
        <name>Fe cation</name>
        <dbReference type="ChEBI" id="CHEBI:24875"/>
    </ligand>
</feature>
<evidence type="ECO:0000256" key="3">
    <source>
        <dbReference type="RuleBase" id="RU003457"/>
    </source>
</evidence>
<keyword evidence="2" id="KW-0479">Metal-binding</keyword>
<feature type="binding site" evidence="2">
    <location>
        <position position="101"/>
    </location>
    <ligand>
        <name>Fe cation</name>
        <dbReference type="ChEBI" id="CHEBI:24875"/>
    </ligand>
</feature>
<sequence>MPEIRRSADRYVTESPDVTTFHSFSYGAHYDPQNVGFGPLIAINEENVAPGAGYDAHRHADVEIVTWVLEGALDHEDTTGHRGTIRPGTAQRLSAGTGVEHAERNASATEPLRFVQMMLASEHLDEPDYDSVDVSPEPGVLTPAVSVSAPAELFVLHLDAGQSVTVPGAPRSLVHVTTGSISLDGETLEAGDEARLTDGAAYDLSASGPADALIWQVTR</sequence>
<evidence type="ECO:0000256" key="4">
    <source>
        <dbReference type="SAM" id="MobiDB-lite"/>
    </source>
</evidence>
<accession>A0A5C8NMM1</accession>
<feature type="domain" description="Pirin N-terminal" evidence="5">
    <location>
        <begin position="10"/>
        <end position="117"/>
    </location>
</feature>
<protein>
    <submittedName>
        <fullName evidence="7">Pirin family protein</fullName>
    </submittedName>
</protein>
<keyword evidence="2" id="KW-0408">Iron</keyword>
<comment type="caution">
    <text evidence="7">The sequence shown here is derived from an EMBL/GenBank/DDBJ whole genome shotgun (WGS) entry which is preliminary data.</text>
</comment>
<proteinExistence type="inferred from homology"/>
<feature type="region of interest" description="Disordered" evidence="4">
    <location>
        <begin position="77"/>
        <end position="98"/>
    </location>
</feature>
<feature type="binding site" evidence="2">
    <location>
        <position position="59"/>
    </location>
    <ligand>
        <name>Fe cation</name>
        <dbReference type="ChEBI" id="CHEBI:24875"/>
    </ligand>
</feature>
<dbReference type="Gene3D" id="2.60.120.10">
    <property type="entry name" value="Jelly Rolls"/>
    <property type="match status" value="2"/>
</dbReference>
<dbReference type="EMBL" id="VDUX01000002">
    <property type="protein sequence ID" value="TXL62330.1"/>
    <property type="molecule type" value="Genomic_DNA"/>
</dbReference>
<comment type="similarity">
    <text evidence="1 3">Belongs to the pirin family.</text>
</comment>
<dbReference type="SUPFAM" id="SSF51182">
    <property type="entry name" value="RmlC-like cupins"/>
    <property type="match status" value="1"/>
</dbReference>
<evidence type="ECO:0000256" key="1">
    <source>
        <dbReference type="ARBA" id="ARBA00008416"/>
    </source>
</evidence>
<dbReference type="Pfam" id="PF17954">
    <property type="entry name" value="Pirin_C_2"/>
    <property type="match status" value="1"/>
</dbReference>
<gene>
    <name evidence="7" type="ORF">FHP06_06455</name>
</gene>
<organism evidence="7 8">
    <name type="scientific">Aeromicrobium terrae</name>
    <dbReference type="NCBI Taxonomy" id="2498846"/>
    <lineage>
        <taxon>Bacteria</taxon>
        <taxon>Bacillati</taxon>
        <taxon>Actinomycetota</taxon>
        <taxon>Actinomycetes</taxon>
        <taxon>Propionibacteriales</taxon>
        <taxon>Nocardioidaceae</taxon>
        <taxon>Aeromicrobium</taxon>
    </lineage>
</organism>
<dbReference type="GO" id="GO:0046872">
    <property type="term" value="F:metal ion binding"/>
    <property type="evidence" value="ECO:0007669"/>
    <property type="project" value="UniProtKB-KW"/>
</dbReference>